<dbReference type="KEGG" id="fal:FRAAL4620"/>
<evidence type="ECO:0000313" key="2">
    <source>
        <dbReference type="EMBL" id="CAJ63262.1"/>
    </source>
</evidence>
<keyword evidence="3" id="KW-1185">Reference proteome</keyword>
<organism evidence="2 3">
    <name type="scientific">Frankia alni (strain DSM 45986 / CECT 9034 / ACN14a)</name>
    <dbReference type="NCBI Taxonomy" id="326424"/>
    <lineage>
        <taxon>Bacteria</taxon>
        <taxon>Bacillati</taxon>
        <taxon>Actinomycetota</taxon>
        <taxon>Actinomycetes</taxon>
        <taxon>Frankiales</taxon>
        <taxon>Frankiaceae</taxon>
        <taxon>Frankia</taxon>
    </lineage>
</organism>
<dbReference type="STRING" id="326424.FRAAL4620"/>
<protein>
    <submittedName>
        <fullName evidence="2">Uncharacterized protein</fullName>
    </submittedName>
</protein>
<evidence type="ECO:0000256" key="1">
    <source>
        <dbReference type="SAM" id="MobiDB-lite"/>
    </source>
</evidence>
<dbReference type="EMBL" id="CT573213">
    <property type="protein sequence ID" value="CAJ63262.1"/>
    <property type="molecule type" value="Genomic_DNA"/>
</dbReference>
<name>Q0RGX4_FRAAA</name>
<proteinExistence type="predicted"/>
<sequence length="108" mass="11598">MVGRRTQLTVHLDHERQEVHMMIKIPVADLDKVAHLAEVTAAPGPHPAATGHPRRVEAVRTPGGIRTHTVGGLSTVSLPLEYRGRRVERGRAGGAAAETTGRSWTKGS</sequence>
<gene>
    <name evidence="2" type="ordered locus">FRAAL4620</name>
</gene>
<dbReference type="Proteomes" id="UP000000657">
    <property type="component" value="Chromosome"/>
</dbReference>
<feature type="region of interest" description="Disordered" evidence="1">
    <location>
        <begin position="88"/>
        <end position="108"/>
    </location>
</feature>
<accession>Q0RGX4</accession>
<evidence type="ECO:0000313" key="3">
    <source>
        <dbReference type="Proteomes" id="UP000000657"/>
    </source>
</evidence>
<dbReference type="HOGENOM" id="CLU_2193122_0_0_11"/>
<reference evidence="2 3" key="1">
    <citation type="journal article" date="2007" name="Genome Res.">
        <title>Genome characteristics of facultatively symbiotic Frankia sp. strains reflect host range and host plant biogeography.</title>
        <authorList>
            <person name="Normand P."/>
            <person name="Lapierre P."/>
            <person name="Tisa L.S."/>
            <person name="Gogarten J.P."/>
            <person name="Alloisio N."/>
            <person name="Bagnarol E."/>
            <person name="Bassi C.A."/>
            <person name="Berry A.M."/>
            <person name="Bickhart D.M."/>
            <person name="Choisne N."/>
            <person name="Couloux A."/>
            <person name="Cournoyer B."/>
            <person name="Cruveiller S."/>
            <person name="Daubin V."/>
            <person name="Demange N."/>
            <person name="Francino M.P."/>
            <person name="Goltsman E."/>
            <person name="Huang Y."/>
            <person name="Kopp O.R."/>
            <person name="Labarre L."/>
            <person name="Lapidus A."/>
            <person name="Lavire C."/>
            <person name="Marechal J."/>
            <person name="Martinez M."/>
            <person name="Mastronunzio J.E."/>
            <person name="Mullin B.C."/>
            <person name="Niemann J."/>
            <person name="Pujic P."/>
            <person name="Rawnsley T."/>
            <person name="Rouy Z."/>
            <person name="Schenowitz C."/>
            <person name="Sellstedt A."/>
            <person name="Tavares F."/>
            <person name="Tomkins J.P."/>
            <person name="Vallenet D."/>
            <person name="Valverde C."/>
            <person name="Wall L.G."/>
            <person name="Wang Y."/>
            <person name="Medigue C."/>
            <person name="Benson D.R."/>
        </authorList>
    </citation>
    <scope>NUCLEOTIDE SEQUENCE [LARGE SCALE GENOMIC DNA]</scope>
    <source>
        <strain evidence="3">DSM 45986 / CECT 9034 / ACN14a</strain>
    </source>
</reference>
<dbReference type="AlphaFoldDB" id="Q0RGX4"/>